<name>A0A2K3Q9K7_9HYPO</name>
<gene>
    <name evidence="2" type="ORF">TCAP_05825</name>
</gene>
<protein>
    <submittedName>
        <fullName evidence="2">Uncharacterized protein</fullName>
    </submittedName>
</protein>
<feature type="compositionally biased region" description="Basic and acidic residues" evidence="1">
    <location>
        <begin position="136"/>
        <end position="150"/>
    </location>
</feature>
<feature type="compositionally biased region" description="Low complexity" evidence="1">
    <location>
        <begin position="64"/>
        <end position="80"/>
    </location>
</feature>
<feature type="region of interest" description="Disordered" evidence="1">
    <location>
        <begin position="207"/>
        <end position="239"/>
    </location>
</feature>
<keyword evidence="3" id="KW-1185">Reference proteome</keyword>
<dbReference type="OrthoDB" id="5388207at2759"/>
<organism evidence="2 3">
    <name type="scientific">Tolypocladium capitatum</name>
    <dbReference type="NCBI Taxonomy" id="45235"/>
    <lineage>
        <taxon>Eukaryota</taxon>
        <taxon>Fungi</taxon>
        <taxon>Dikarya</taxon>
        <taxon>Ascomycota</taxon>
        <taxon>Pezizomycotina</taxon>
        <taxon>Sordariomycetes</taxon>
        <taxon>Hypocreomycetidae</taxon>
        <taxon>Hypocreales</taxon>
        <taxon>Ophiocordycipitaceae</taxon>
        <taxon>Tolypocladium</taxon>
    </lineage>
</organism>
<feature type="compositionally biased region" description="Basic and acidic residues" evidence="1">
    <location>
        <begin position="34"/>
        <end position="63"/>
    </location>
</feature>
<proteinExistence type="predicted"/>
<evidence type="ECO:0000313" key="3">
    <source>
        <dbReference type="Proteomes" id="UP000236621"/>
    </source>
</evidence>
<dbReference type="AlphaFoldDB" id="A0A2K3Q9K7"/>
<accession>A0A2K3Q9K7</accession>
<dbReference type="Proteomes" id="UP000236621">
    <property type="component" value="Unassembled WGS sequence"/>
</dbReference>
<dbReference type="STRING" id="45235.A0A2K3Q9K7"/>
<evidence type="ECO:0000313" key="2">
    <source>
        <dbReference type="EMBL" id="PNY24237.1"/>
    </source>
</evidence>
<dbReference type="EMBL" id="NRSZ01000932">
    <property type="protein sequence ID" value="PNY24237.1"/>
    <property type="molecule type" value="Genomic_DNA"/>
</dbReference>
<evidence type="ECO:0000256" key="1">
    <source>
        <dbReference type="SAM" id="MobiDB-lite"/>
    </source>
</evidence>
<comment type="caution">
    <text evidence="2">The sequence shown here is derived from an EMBL/GenBank/DDBJ whole genome shotgun (WGS) entry which is preliminary data.</text>
</comment>
<feature type="compositionally biased region" description="Basic and acidic residues" evidence="1">
    <location>
        <begin position="209"/>
        <end position="233"/>
    </location>
</feature>
<sequence>MDTIGNMANEAAKVVWEDGEERKEPVSGAAADVSKGEPYDTRNLETSDQNKPEKKMSGDERTSADTTSFDASASASASGGKSSGGDDEGDPDSKVMGAGPKPIATVANEHGGDAGNRNETSKGVADKSAAAANRAGDSHDSSDNKGREGMGEQYVRTTGFAADGGNFDATWPGAGREADREFFLQKPDVYILGIGFTDMRRSTGLLEQKAVHHEGDPVKDTHKDKPSLGDRIKNKLHRH</sequence>
<feature type="region of interest" description="Disordered" evidence="1">
    <location>
        <begin position="1"/>
        <end position="154"/>
    </location>
</feature>
<reference evidence="2 3" key="1">
    <citation type="submission" date="2017-08" db="EMBL/GenBank/DDBJ databases">
        <title>Harnessing the power of phylogenomics to disentangle the directionality and signatures of interkingdom host jumping in the parasitic fungal genus Tolypocladium.</title>
        <authorList>
            <person name="Quandt C.A."/>
            <person name="Patterson W."/>
            <person name="Spatafora J.W."/>
        </authorList>
    </citation>
    <scope>NUCLEOTIDE SEQUENCE [LARGE SCALE GENOMIC DNA]</scope>
    <source>
        <strain evidence="2 3">CBS 113982</strain>
    </source>
</reference>